<organism evidence="2 3">
    <name type="scientific">Sinobaca qinghaiensis</name>
    <dbReference type="NCBI Taxonomy" id="342944"/>
    <lineage>
        <taxon>Bacteria</taxon>
        <taxon>Bacillati</taxon>
        <taxon>Bacillota</taxon>
        <taxon>Bacilli</taxon>
        <taxon>Bacillales</taxon>
        <taxon>Sporolactobacillaceae</taxon>
        <taxon>Sinobaca</taxon>
    </lineage>
</organism>
<feature type="transmembrane region" description="Helical" evidence="1">
    <location>
        <begin position="143"/>
        <end position="165"/>
    </location>
</feature>
<dbReference type="PANTHER" id="PTHR33802">
    <property type="entry name" value="SI:CH211-161H7.5-RELATED"/>
    <property type="match status" value="1"/>
</dbReference>
<sequence length="251" mass="28129">MNKLEPNTLRIANAAAFVLVIIMNGLANALPLNNNSTGALSDRLNVLFTPAGYVFSIWGVIYLALLGWIVASFLVKRKQQYIFTAIGPWFLISSFFNIFWLFMFHYEQFLLTFVAMTGLLASLLVIYRRLSMQGASFLQKLPFSLYTGWVTVAFIVNVGIVFVTLGIDGLIFPGSFWTGLVVIIGTAIPAYVMRKQKDIIYLLVFVWAYFGIFAERNEAYPFLAAVAFIAALGILAFGVWEIWKSKGKAVR</sequence>
<feature type="transmembrane region" description="Helical" evidence="1">
    <location>
        <begin position="12"/>
        <end position="32"/>
    </location>
</feature>
<keyword evidence="1" id="KW-0472">Membrane</keyword>
<proteinExistence type="predicted"/>
<evidence type="ECO:0000313" key="2">
    <source>
        <dbReference type="EMBL" id="RKD71084.1"/>
    </source>
</evidence>
<feature type="transmembrane region" description="Helical" evidence="1">
    <location>
        <begin position="199"/>
        <end position="214"/>
    </location>
</feature>
<protein>
    <submittedName>
        <fullName evidence="2">TspO/MBR related protein</fullName>
    </submittedName>
</protein>
<evidence type="ECO:0000313" key="3">
    <source>
        <dbReference type="Proteomes" id="UP000285120"/>
    </source>
</evidence>
<keyword evidence="1" id="KW-0812">Transmembrane</keyword>
<feature type="transmembrane region" description="Helical" evidence="1">
    <location>
        <begin position="171"/>
        <end position="192"/>
    </location>
</feature>
<accession>A0A419UZI6</accession>
<dbReference type="OrthoDB" id="5189031at2"/>
<dbReference type="Gene3D" id="1.20.1260.100">
    <property type="entry name" value="TspO/MBR protein"/>
    <property type="match status" value="1"/>
</dbReference>
<dbReference type="Proteomes" id="UP000285120">
    <property type="component" value="Unassembled WGS sequence"/>
</dbReference>
<feature type="transmembrane region" description="Helical" evidence="1">
    <location>
        <begin position="109"/>
        <end position="127"/>
    </location>
</feature>
<name>A0A419UZI6_9BACL</name>
<dbReference type="EMBL" id="RAPK01000010">
    <property type="protein sequence ID" value="RKD71084.1"/>
    <property type="molecule type" value="Genomic_DNA"/>
</dbReference>
<dbReference type="RefSeq" id="WP_120193643.1">
    <property type="nucleotide sequence ID" value="NZ_RAPK01000010.1"/>
</dbReference>
<reference evidence="2 3" key="1">
    <citation type="submission" date="2018-09" db="EMBL/GenBank/DDBJ databases">
        <title>Genomic Encyclopedia of Archaeal and Bacterial Type Strains, Phase II (KMG-II): from individual species to whole genera.</title>
        <authorList>
            <person name="Goeker M."/>
        </authorList>
    </citation>
    <scope>NUCLEOTIDE SEQUENCE [LARGE SCALE GENOMIC DNA]</scope>
    <source>
        <strain evidence="2 3">DSM 17008</strain>
    </source>
</reference>
<gene>
    <name evidence="2" type="ORF">ATL39_2474</name>
</gene>
<dbReference type="AlphaFoldDB" id="A0A419UZI6"/>
<feature type="transmembrane region" description="Helical" evidence="1">
    <location>
        <begin position="52"/>
        <end position="74"/>
    </location>
</feature>
<feature type="transmembrane region" description="Helical" evidence="1">
    <location>
        <begin position="220"/>
        <end position="243"/>
    </location>
</feature>
<dbReference type="InterPro" id="IPR038330">
    <property type="entry name" value="TspO/MBR-related_sf"/>
</dbReference>
<evidence type="ECO:0000256" key="1">
    <source>
        <dbReference type="SAM" id="Phobius"/>
    </source>
</evidence>
<feature type="transmembrane region" description="Helical" evidence="1">
    <location>
        <begin position="81"/>
        <end position="103"/>
    </location>
</feature>
<keyword evidence="1" id="KW-1133">Transmembrane helix</keyword>
<comment type="caution">
    <text evidence="2">The sequence shown here is derived from an EMBL/GenBank/DDBJ whole genome shotgun (WGS) entry which is preliminary data.</text>
</comment>
<keyword evidence="3" id="KW-1185">Reference proteome</keyword>
<dbReference type="PANTHER" id="PTHR33802:SF1">
    <property type="entry name" value="XK-RELATED PROTEIN"/>
    <property type="match status" value="1"/>
</dbReference>